<dbReference type="Gene3D" id="3.10.10.10">
    <property type="entry name" value="HIV Type 1 Reverse Transcriptase, subunit A, domain 1"/>
    <property type="match status" value="1"/>
</dbReference>
<dbReference type="EMBL" id="JAMSHJ010000002">
    <property type="protein sequence ID" value="KAI5440061.1"/>
    <property type="molecule type" value="Genomic_DNA"/>
</dbReference>
<dbReference type="AlphaFoldDB" id="A0A9D5BDL9"/>
<reference evidence="1 2" key="1">
    <citation type="journal article" date="2022" name="Nat. Genet.">
        <title>Improved pea reference genome and pan-genome highlight genomic features and evolutionary characteristics.</title>
        <authorList>
            <person name="Yang T."/>
            <person name="Liu R."/>
            <person name="Luo Y."/>
            <person name="Hu S."/>
            <person name="Wang D."/>
            <person name="Wang C."/>
            <person name="Pandey M.K."/>
            <person name="Ge S."/>
            <person name="Xu Q."/>
            <person name="Li N."/>
            <person name="Li G."/>
            <person name="Huang Y."/>
            <person name="Saxena R.K."/>
            <person name="Ji Y."/>
            <person name="Li M."/>
            <person name="Yan X."/>
            <person name="He Y."/>
            <person name="Liu Y."/>
            <person name="Wang X."/>
            <person name="Xiang C."/>
            <person name="Varshney R.K."/>
            <person name="Ding H."/>
            <person name="Gao S."/>
            <person name="Zong X."/>
        </authorList>
    </citation>
    <scope>NUCLEOTIDE SEQUENCE [LARGE SCALE GENOMIC DNA]</scope>
    <source>
        <strain evidence="1 2">cv. Zhongwan 6</strain>
    </source>
</reference>
<proteinExistence type="predicted"/>
<dbReference type="PANTHER" id="PTHR15503">
    <property type="entry name" value="LDOC1 RELATED"/>
    <property type="match status" value="1"/>
</dbReference>
<dbReference type="Gramene" id="Psat02G0542600-T1">
    <property type="protein sequence ID" value="KAI5440061.1"/>
    <property type="gene ID" value="KIW84_025426"/>
</dbReference>
<gene>
    <name evidence="1" type="ORF">KIW84_025426</name>
</gene>
<organism evidence="1 2">
    <name type="scientific">Pisum sativum</name>
    <name type="common">Garden pea</name>
    <name type="synonym">Lathyrus oleraceus</name>
    <dbReference type="NCBI Taxonomy" id="3888"/>
    <lineage>
        <taxon>Eukaryota</taxon>
        <taxon>Viridiplantae</taxon>
        <taxon>Streptophyta</taxon>
        <taxon>Embryophyta</taxon>
        <taxon>Tracheophyta</taxon>
        <taxon>Spermatophyta</taxon>
        <taxon>Magnoliopsida</taxon>
        <taxon>eudicotyledons</taxon>
        <taxon>Gunneridae</taxon>
        <taxon>Pentapetalae</taxon>
        <taxon>rosids</taxon>
        <taxon>fabids</taxon>
        <taxon>Fabales</taxon>
        <taxon>Fabaceae</taxon>
        <taxon>Papilionoideae</taxon>
        <taxon>50 kb inversion clade</taxon>
        <taxon>NPAAA clade</taxon>
        <taxon>Hologalegina</taxon>
        <taxon>IRL clade</taxon>
        <taxon>Fabeae</taxon>
        <taxon>Lathyrus</taxon>
    </lineage>
</organism>
<accession>A0A9D5BDL9</accession>
<sequence>MASRDEVVLFPEPEENIVECEVVVIDLLVVYEFLDAFPEVISDLPPKREVEFSIDLVPDTKTVSMVPYKMPVSELSELKKQLEDFLEKKFVRPSVSS</sequence>
<dbReference type="Proteomes" id="UP001058974">
    <property type="component" value="Chromosome 2"/>
</dbReference>
<evidence type="ECO:0008006" key="3">
    <source>
        <dbReference type="Google" id="ProtNLM"/>
    </source>
</evidence>
<dbReference type="InterPro" id="IPR043502">
    <property type="entry name" value="DNA/RNA_pol_sf"/>
</dbReference>
<comment type="caution">
    <text evidence="1">The sequence shown here is derived from an EMBL/GenBank/DDBJ whole genome shotgun (WGS) entry which is preliminary data.</text>
</comment>
<evidence type="ECO:0000313" key="2">
    <source>
        <dbReference type="Proteomes" id="UP001058974"/>
    </source>
</evidence>
<keyword evidence="2" id="KW-1185">Reference proteome</keyword>
<evidence type="ECO:0000313" key="1">
    <source>
        <dbReference type="EMBL" id="KAI5440061.1"/>
    </source>
</evidence>
<name>A0A9D5BDL9_PEA</name>
<dbReference type="InterPro" id="IPR032567">
    <property type="entry name" value="RTL1-rel"/>
</dbReference>
<dbReference type="SUPFAM" id="SSF56672">
    <property type="entry name" value="DNA/RNA polymerases"/>
    <property type="match status" value="1"/>
</dbReference>
<protein>
    <recommendedName>
        <fullName evidence="3">Cellular nucleic acid-binding protein</fullName>
    </recommendedName>
</protein>
<dbReference type="PANTHER" id="PTHR15503:SF45">
    <property type="entry name" value="RNA-DIRECTED DNA POLYMERASE HOMOLOG"/>
    <property type="match status" value="1"/>
</dbReference>